<dbReference type="AlphaFoldDB" id="A0A6A4H7E5"/>
<organism evidence="1 2">
    <name type="scientific">Gymnopus androsaceus JB14</name>
    <dbReference type="NCBI Taxonomy" id="1447944"/>
    <lineage>
        <taxon>Eukaryota</taxon>
        <taxon>Fungi</taxon>
        <taxon>Dikarya</taxon>
        <taxon>Basidiomycota</taxon>
        <taxon>Agaricomycotina</taxon>
        <taxon>Agaricomycetes</taxon>
        <taxon>Agaricomycetidae</taxon>
        <taxon>Agaricales</taxon>
        <taxon>Marasmiineae</taxon>
        <taxon>Omphalotaceae</taxon>
        <taxon>Gymnopus</taxon>
    </lineage>
</organism>
<dbReference type="EMBL" id="ML769567">
    <property type="protein sequence ID" value="KAE9393673.1"/>
    <property type="molecule type" value="Genomic_DNA"/>
</dbReference>
<keyword evidence="2" id="KW-1185">Reference proteome</keyword>
<dbReference type="Proteomes" id="UP000799118">
    <property type="component" value="Unassembled WGS sequence"/>
</dbReference>
<sequence length="64" mass="7228">MEQTLGARAVHEEATAALRPLLVGVQTTEDLLELLEGLRDIRHIQDEEHARDWIQHPPVLNPKG</sequence>
<gene>
    <name evidence="1" type="ORF">BT96DRAFT_999284</name>
</gene>
<evidence type="ECO:0000313" key="1">
    <source>
        <dbReference type="EMBL" id="KAE9393673.1"/>
    </source>
</evidence>
<reference evidence="1" key="1">
    <citation type="journal article" date="2019" name="Environ. Microbiol.">
        <title>Fungal ecological strategies reflected in gene transcription - a case study of two litter decomposers.</title>
        <authorList>
            <person name="Barbi F."/>
            <person name="Kohler A."/>
            <person name="Barry K."/>
            <person name="Baskaran P."/>
            <person name="Daum C."/>
            <person name="Fauchery L."/>
            <person name="Ihrmark K."/>
            <person name="Kuo A."/>
            <person name="LaButti K."/>
            <person name="Lipzen A."/>
            <person name="Morin E."/>
            <person name="Grigoriev I.V."/>
            <person name="Henrissat B."/>
            <person name="Lindahl B."/>
            <person name="Martin F."/>
        </authorList>
    </citation>
    <scope>NUCLEOTIDE SEQUENCE</scope>
    <source>
        <strain evidence="1">JB14</strain>
    </source>
</reference>
<name>A0A6A4H7E5_9AGAR</name>
<proteinExistence type="predicted"/>
<protein>
    <submittedName>
        <fullName evidence="1">Uncharacterized protein</fullName>
    </submittedName>
</protein>
<evidence type="ECO:0000313" key="2">
    <source>
        <dbReference type="Proteomes" id="UP000799118"/>
    </source>
</evidence>
<accession>A0A6A4H7E5</accession>